<evidence type="ECO:0000313" key="4">
    <source>
        <dbReference type="EMBL" id="GAA0543411.1"/>
    </source>
</evidence>
<dbReference type="Pfam" id="PF01740">
    <property type="entry name" value="STAS"/>
    <property type="match status" value="1"/>
</dbReference>
<keyword evidence="5" id="KW-1185">Reference proteome</keyword>
<organism evidence="4 5">
    <name type="scientific">Saccharopolyspora erythraea</name>
    <name type="common">Streptomyces erythraeus</name>
    <dbReference type="NCBI Taxonomy" id="1836"/>
    <lineage>
        <taxon>Bacteria</taxon>
        <taxon>Bacillati</taxon>
        <taxon>Actinomycetota</taxon>
        <taxon>Actinomycetes</taxon>
        <taxon>Pseudonocardiales</taxon>
        <taxon>Pseudonocardiaceae</taxon>
        <taxon>Saccharopolyspora</taxon>
    </lineage>
</organism>
<dbReference type="PROSITE" id="PS50801">
    <property type="entry name" value="STAS"/>
    <property type="match status" value="1"/>
</dbReference>
<dbReference type="NCBIfam" id="TIGR00377">
    <property type="entry name" value="ant_ant_sig"/>
    <property type="match status" value="1"/>
</dbReference>
<dbReference type="InterPro" id="IPR003658">
    <property type="entry name" value="Anti-sigma_ant"/>
</dbReference>
<gene>
    <name evidence="4" type="ORF">GCM10009533_47970</name>
</gene>
<dbReference type="CDD" id="cd07043">
    <property type="entry name" value="STAS_anti-anti-sigma_factors"/>
    <property type="match status" value="1"/>
</dbReference>
<comment type="caution">
    <text evidence="4">The sequence shown here is derived from an EMBL/GenBank/DDBJ whole genome shotgun (WGS) entry which is preliminary data.</text>
</comment>
<feature type="domain" description="STAS" evidence="3">
    <location>
        <begin position="35"/>
        <end position="136"/>
    </location>
</feature>
<evidence type="ECO:0000313" key="5">
    <source>
        <dbReference type="Proteomes" id="UP001500729"/>
    </source>
</evidence>
<sequence>MTVEPQAPNGAPGPDLGEPAALPHTLRVRISSPRPDAIVVTLVGEVDGATVERFEDALLPRLSAEVRLIVVDLVAVDFLGVAGLALLDYTYHRAQAGEFAMRLVVCDREIKHALHMAWLDESINCYPSVQAALEPNESPI</sequence>
<comment type="similarity">
    <text evidence="1 2">Belongs to the anti-sigma-factor antagonist family.</text>
</comment>
<protein>
    <recommendedName>
        <fullName evidence="2">Anti-sigma factor antagonist</fullName>
    </recommendedName>
</protein>
<dbReference type="PANTHER" id="PTHR33495">
    <property type="entry name" value="ANTI-SIGMA FACTOR ANTAGONIST TM_1081-RELATED-RELATED"/>
    <property type="match status" value="1"/>
</dbReference>
<dbReference type="SUPFAM" id="SSF52091">
    <property type="entry name" value="SpoIIaa-like"/>
    <property type="match status" value="1"/>
</dbReference>
<dbReference type="InterPro" id="IPR002645">
    <property type="entry name" value="STAS_dom"/>
</dbReference>
<dbReference type="EMBL" id="BAAAGS010000036">
    <property type="protein sequence ID" value="GAA0543411.1"/>
    <property type="molecule type" value="Genomic_DNA"/>
</dbReference>
<evidence type="ECO:0000259" key="3">
    <source>
        <dbReference type="PROSITE" id="PS50801"/>
    </source>
</evidence>
<accession>A0ABN1DH10</accession>
<evidence type="ECO:0000256" key="2">
    <source>
        <dbReference type="RuleBase" id="RU003749"/>
    </source>
</evidence>
<evidence type="ECO:0000256" key="1">
    <source>
        <dbReference type="ARBA" id="ARBA00009013"/>
    </source>
</evidence>
<name>A0ABN1DH10_SACER</name>
<dbReference type="RefSeq" id="WP_009944646.1">
    <property type="nucleotide sequence ID" value="NZ_BAAAGS010000036.1"/>
</dbReference>
<dbReference type="Gene3D" id="3.30.750.24">
    <property type="entry name" value="STAS domain"/>
    <property type="match status" value="1"/>
</dbReference>
<dbReference type="InterPro" id="IPR036513">
    <property type="entry name" value="STAS_dom_sf"/>
</dbReference>
<reference evidence="4 5" key="1">
    <citation type="journal article" date="2019" name="Int. J. Syst. Evol. Microbiol.">
        <title>The Global Catalogue of Microorganisms (GCM) 10K type strain sequencing project: providing services to taxonomists for standard genome sequencing and annotation.</title>
        <authorList>
            <consortium name="The Broad Institute Genomics Platform"/>
            <consortium name="The Broad Institute Genome Sequencing Center for Infectious Disease"/>
            <person name="Wu L."/>
            <person name="Ma J."/>
        </authorList>
    </citation>
    <scope>NUCLEOTIDE SEQUENCE [LARGE SCALE GENOMIC DNA]</scope>
    <source>
        <strain evidence="4 5">JCM 10303</strain>
    </source>
</reference>
<proteinExistence type="inferred from homology"/>
<dbReference type="Proteomes" id="UP001500729">
    <property type="component" value="Unassembled WGS sequence"/>
</dbReference>